<protein>
    <submittedName>
        <fullName evidence="1">Uncharacterized protein</fullName>
    </submittedName>
</protein>
<reference evidence="1 2" key="1">
    <citation type="submission" date="2021-01" db="EMBL/GenBank/DDBJ databases">
        <title>WGS of actinomycetes isolated from Thailand.</title>
        <authorList>
            <person name="Thawai C."/>
        </authorList>
    </citation>
    <scope>NUCLEOTIDE SEQUENCE [LARGE SCALE GENOMIC DNA]</scope>
    <source>
        <strain evidence="1 2">CH9-7</strain>
    </source>
</reference>
<evidence type="ECO:0000313" key="1">
    <source>
        <dbReference type="EMBL" id="MBL1093145.1"/>
    </source>
</evidence>
<gene>
    <name evidence="1" type="ORF">JK360_27925</name>
</gene>
<dbReference type="Proteomes" id="UP000629371">
    <property type="component" value="Unassembled WGS sequence"/>
</dbReference>
<keyword evidence="2" id="KW-1185">Reference proteome</keyword>
<evidence type="ECO:0000313" key="2">
    <source>
        <dbReference type="Proteomes" id="UP000629371"/>
    </source>
</evidence>
<comment type="caution">
    <text evidence="1">The sequence shown here is derived from an EMBL/GenBank/DDBJ whole genome shotgun (WGS) entry which is preliminary data.</text>
</comment>
<proteinExistence type="predicted"/>
<name>A0ABS1MZJ7_9ACTN</name>
<dbReference type="EMBL" id="JAERRI010000017">
    <property type="protein sequence ID" value="MBL1093145.1"/>
    <property type="molecule type" value="Genomic_DNA"/>
</dbReference>
<organism evidence="1 2">
    <name type="scientific">Streptomyces siderophoricus</name>
    <dbReference type="NCBI Taxonomy" id="2802281"/>
    <lineage>
        <taxon>Bacteria</taxon>
        <taxon>Bacillati</taxon>
        <taxon>Actinomycetota</taxon>
        <taxon>Actinomycetes</taxon>
        <taxon>Kitasatosporales</taxon>
        <taxon>Streptomycetaceae</taxon>
        <taxon>Streptomyces</taxon>
    </lineage>
</organism>
<dbReference type="RefSeq" id="WP_201808690.1">
    <property type="nucleotide sequence ID" value="NZ_JAERRI010000017.1"/>
</dbReference>
<sequence>MTAEPFSLLRVEDLLQLRVEVINLRRDGTHLVREDPAAEALLMFSLPAQHISETVVHPAPGNFPETVPSFVSGGTTLVFRLPDGADSVELSAEALLDWNHLRSTTVPDDPPDPSTVNVFGGVPCTAIEFPTRVLLGHEGAVEWATPRQAVALDGRCELFHAELHGENGGDALLRAFAAPGDRPPRTDLPLTDDNRTDLVAFTHDVDLVGADGAPVRRPLRAERFVLTPLGASVRMAGAWEPVPGTNLASYHHVAELGRDQVVQVAQRGYLNTGHRALLIRTSERKFSDPGDGTSVAYLQQETRISVSEPEVSYGDVGFPHGGREMPFRSLRIVDTTTPPVVDQGEEQFWVTLEGSEEPYRFTVVGTDSEGRALSFTMPLLFVDARAVGSLRIFDYNDPLFEDRRTIALNGRTAALARPPDGAPGTTALPVSSVKLVMSQAPGHPLGALPILQTAQVRVPAVEQLTGLATGSEVVLHDAYLNDGMAGQATGAFLSLAEEVPVRFGAGKGGGVASPDSAVRAVTARAGLLPAAFADARAAASGLGTDQLREIFGGATLLGVIALFDLLDPVDGPAVRELAGLDDDEIRRRLEGGADQLLPVPIMRARELAAGREVRYLWKPRLRREQVDIVAGVFSLDLRGAALAMEATTVCSPRALQQSTVHGELKGFALDFAGIVRVGIGRLAFTTRPGSRPDLTAEGLTVRLVDALEFVNALKDLLPVDGFGKGAFVRPSPTGISAGYTLAVPAVQLGVFALSNVTLTAELTVPFDERPVSFRFAVSERHQPFNLSVSLFGGGGFFSMIVSTRRVELVEGSLEFGGNASLDLGVASGGVHLMGGVYFALTGQSVTLTGYLRCGGYLSVLGVVSVSVEFYLQLTYVKDSDKHTTEVFGAGSLCVSVRVAVFTKSVTLSLQRRFGGSPADPGFADCVEPADWDRYCLAFAP</sequence>
<accession>A0ABS1MZJ7</accession>